<reference evidence="2" key="2">
    <citation type="journal article" date="2020" name="Nat. Commun.">
        <title>Large-scale genome sequencing of mycorrhizal fungi provides insights into the early evolution of symbiotic traits.</title>
        <authorList>
            <person name="Miyauchi S."/>
            <person name="Kiss E."/>
            <person name="Kuo A."/>
            <person name="Drula E."/>
            <person name="Kohler A."/>
            <person name="Sanchez-Garcia M."/>
            <person name="Morin E."/>
            <person name="Andreopoulos B."/>
            <person name="Barry K.W."/>
            <person name="Bonito G."/>
            <person name="Buee M."/>
            <person name="Carver A."/>
            <person name="Chen C."/>
            <person name="Cichocki N."/>
            <person name="Clum A."/>
            <person name="Culley D."/>
            <person name="Crous P.W."/>
            <person name="Fauchery L."/>
            <person name="Girlanda M."/>
            <person name="Hayes R.D."/>
            <person name="Keri Z."/>
            <person name="LaButti K."/>
            <person name="Lipzen A."/>
            <person name="Lombard V."/>
            <person name="Magnuson J."/>
            <person name="Maillard F."/>
            <person name="Murat C."/>
            <person name="Nolan M."/>
            <person name="Ohm R.A."/>
            <person name="Pangilinan J."/>
            <person name="Pereira M.F."/>
            <person name="Perotto S."/>
            <person name="Peter M."/>
            <person name="Pfister S."/>
            <person name="Riley R."/>
            <person name="Sitrit Y."/>
            <person name="Stielow J.B."/>
            <person name="Szollosi G."/>
            <person name="Zifcakova L."/>
            <person name="Stursova M."/>
            <person name="Spatafora J.W."/>
            <person name="Tedersoo L."/>
            <person name="Vaario L.M."/>
            <person name="Yamada A."/>
            <person name="Yan M."/>
            <person name="Wang P."/>
            <person name="Xu J."/>
            <person name="Bruns T."/>
            <person name="Baldrian P."/>
            <person name="Vilgalys R."/>
            <person name="Dunand C."/>
            <person name="Henrissat B."/>
            <person name="Grigoriev I.V."/>
            <person name="Hibbett D."/>
            <person name="Nagy L.G."/>
            <person name="Martin F.M."/>
        </authorList>
    </citation>
    <scope>NUCLEOTIDE SEQUENCE</scope>
    <source>
        <strain evidence="2">BED1</strain>
    </source>
</reference>
<evidence type="ECO:0000313" key="3">
    <source>
        <dbReference type="Proteomes" id="UP001194468"/>
    </source>
</evidence>
<evidence type="ECO:0000256" key="1">
    <source>
        <dbReference type="SAM" id="MobiDB-lite"/>
    </source>
</evidence>
<proteinExistence type="predicted"/>
<dbReference type="Proteomes" id="UP001194468">
    <property type="component" value="Unassembled WGS sequence"/>
</dbReference>
<evidence type="ECO:0000313" key="2">
    <source>
        <dbReference type="EMBL" id="KAF8424408.1"/>
    </source>
</evidence>
<name>A0AAD4G798_BOLED</name>
<feature type="region of interest" description="Disordered" evidence="1">
    <location>
        <begin position="16"/>
        <end position="78"/>
    </location>
</feature>
<feature type="compositionally biased region" description="Low complexity" evidence="1">
    <location>
        <begin position="47"/>
        <end position="65"/>
    </location>
</feature>
<dbReference type="EMBL" id="WHUW01000104">
    <property type="protein sequence ID" value="KAF8424408.1"/>
    <property type="molecule type" value="Genomic_DNA"/>
</dbReference>
<accession>A0AAD4G798</accession>
<dbReference type="AlphaFoldDB" id="A0AAD4G798"/>
<keyword evidence="3" id="KW-1185">Reference proteome</keyword>
<protein>
    <submittedName>
        <fullName evidence="2">Uncharacterized protein</fullName>
    </submittedName>
</protein>
<comment type="caution">
    <text evidence="2">The sequence shown here is derived from an EMBL/GenBank/DDBJ whole genome shotgun (WGS) entry which is preliminary data.</text>
</comment>
<reference evidence="2" key="1">
    <citation type="submission" date="2019-10" db="EMBL/GenBank/DDBJ databases">
        <authorList>
            <consortium name="DOE Joint Genome Institute"/>
            <person name="Kuo A."/>
            <person name="Miyauchi S."/>
            <person name="Kiss E."/>
            <person name="Drula E."/>
            <person name="Kohler A."/>
            <person name="Sanchez-Garcia M."/>
            <person name="Andreopoulos B."/>
            <person name="Barry K.W."/>
            <person name="Bonito G."/>
            <person name="Buee M."/>
            <person name="Carver A."/>
            <person name="Chen C."/>
            <person name="Cichocki N."/>
            <person name="Clum A."/>
            <person name="Culley D."/>
            <person name="Crous P.W."/>
            <person name="Fauchery L."/>
            <person name="Girlanda M."/>
            <person name="Hayes R."/>
            <person name="Keri Z."/>
            <person name="LaButti K."/>
            <person name="Lipzen A."/>
            <person name="Lombard V."/>
            <person name="Magnuson J."/>
            <person name="Maillard F."/>
            <person name="Morin E."/>
            <person name="Murat C."/>
            <person name="Nolan M."/>
            <person name="Ohm R."/>
            <person name="Pangilinan J."/>
            <person name="Pereira M."/>
            <person name="Perotto S."/>
            <person name="Peter M."/>
            <person name="Riley R."/>
            <person name="Sitrit Y."/>
            <person name="Stielow B."/>
            <person name="Szollosi G."/>
            <person name="Zifcakova L."/>
            <person name="Stursova M."/>
            <person name="Spatafora J.W."/>
            <person name="Tedersoo L."/>
            <person name="Vaario L.-M."/>
            <person name="Yamada A."/>
            <person name="Yan M."/>
            <person name="Wang P."/>
            <person name="Xu J."/>
            <person name="Bruns T."/>
            <person name="Baldrian P."/>
            <person name="Vilgalys R."/>
            <person name="Henrissat B."/>
            <person name="Grigoriev I.V."/>
            <person name="Hibbett D."/>
            <person name="Nagy L.G."/>
            <person name="Martin F.M."/>
        </authorList>
    </citation>
    <scope>NUCLEOTIDE SEQUENCE</scope>
    <source>
        <strain evidence="2">BED1</strain>
    </source>
</reference>
<gene>
    <name evidence="2" type="ORF">L210DRAFT_954742</name>
</gene>
<organism evidence="2 3">
    <name type="scientific">Boletus edulis BED1</name>
    <dbReference type="NCBI Taxonomy" id="1328754"/>
    <lineage>
        <taxon>Eukaryota</taxon>
        <taxon>Fungi</taxon>
        <taxon>Dikarya</taxon>
        <taxon>Basidiomycota</taxon>
        <taxon>Agaricomycotina</taxon>
        <taxon>Agaricomycetes</taxon>
        <taxon>Agaricomycetidae</taxon>
        <taxon>Boletales</taxon>
        <taxon>Boletineae</taxon>
        <taxon>Boletaceae</taxon>
        <taxon>Boletoideae</taxon>
        <taxon>Boletus</taxon>
    </lineage>
</organism>
<sequence>MTRSMIIDRSCTAPFSRPSLHRLPDRDHAGQNLTLPLAPFASPPPSLTTKTARSTRPSSSSTKTRGNGPVHPRPTWRMTSSICRPRSRLALPFLAASLSGLGCRVPGLDLNAPTFVPSSNAIPIKIILPCRAVDSRLTKAFTCSAQATRFSLHLLP</sequence>